<dbReference type="CDD" id="cd08368">
    <property type="entry name" value="LIM"/>
    <property type="match status" value="2"/>
</dbReference>
<keyword evidence="2 4" id="KW-0862">Zinc</keyword>
<dbReference type="OMA" id="NAYHIEC"/>
<dbReference type="Gene3D" id="2.10.110.10">
    <property type="entry name" value="Cysteine Rich Protein"/>
    <property type="match status" value="2"/>
</dbReference>
<reference evidence="7" key="1">
    <citation type="submission" date="2022-11" db="UniProtKB">
        <authorList>
            <consortium name="WormBaseParasite"/>
        </authorList>
    </citation>
    <scope>IDENTIFICATION</scope>
</reference>
<keyword evidence="3 4" id="KW-0440">LIM domain</keyword>
<dbReference type="GO" id="GO:0001725">
    <property type="term" value="C:stress fiber"/>
    <property type="evidence" value="ECO:0007669"/>
    <property type="project" value="TreeGrafter"/>
</dbReference>
<evidence type="ECO:0000259" key="5">
    <source>
        <dbReference type="PROSITE" id="PS50023"/>
    </source>
</evidence>
<sequence>MPTDTKKILCRNCNTPLESQLFYQIQGHYYHTKCFNCDSCSASLSDGYHHSDGHFFCVKCYTNYMPKCAKCEKVIGLKNGRCTKALDRMWHSECFTCEICKKPLDCAFYFVIDGRPYCYDDYVRIQSKEQQNNVDSKTSGNKKTAN</sequence>
<dbReference type="GO" id="GO:0003779">
    <property type="term" value="F:actin binding"/>
    <property type="evidence" value="ECO:0007669"/>
    <property type="project" value="TreeGrafter"/>
</dbReference>
<dbReference type="PROSITE" id="PS00478">
    <property type="entry name" value="LIM_DOMAIN_1"/>
    <property type="match status" value="2"/>
</dbReference>
<evidence type="ECO:0000313" key="7">
    <source>
        <dbReference type="WBParaSite" id="nRc.2.0.1.t37653-RA"/>
    </source>
</evidence>
<dbReference type="SMART" id="SM00132">
    <property type="entry name" value="LIM"/>
    <property type="match status" value="2"/>
</dbReference>
<evidence type="ECO:0000256" key="3">
    <source>
        <dbReference type="ARBA" id="ARBA00023038"/>
    </source>
</evidence>
<protein>
    <submittedName>
        <fullName evidence="7">LIM zinc-binding domain-containing protein</fullName>
    </submittedName>
</protein>
<feature type="domain" description="LIM zinc-binding" evidence="5">
    <location>
        <begin position="66"/>
        <end position="128"/>
    </location>
</feature>
<dbReference type="PROSITE" id="PS50023">
    <property type="entry name" value="LIM_DOMAIN_2"/>
    <property type="match status" value="2"/>
</dbReference>
<dbReference type="GO" id="GO:0007507">
    <property type="term" value="P:heart development"/>
    <property type="evidence" value="ECO:0007669"/>
    <property type="project" value="TreeGrafter"/>
</dbReference>
<dbReference type="InterPro" id="IPR050604">
    <property type="entry name" value="PDZ-LIM_domain"/>
</dbReference>
<name>A0A915KFR0_ROMCU</name>
<organism evidence="6 7">
    <name type="scientific">Romanomermis culicivorax</name>
    <name type="common">Nematode worm</name>
    <dbReference type="NCBI Taxonomy" id="13658"/>
    <lineage>
        <taxon>Eukaryota</taxon>
        <taxon>Metazoa</taxon>
        <taxon>Ecdysozoa</taxon>
        <taxon>Nematoda</taxon>
        <taxon>Enoplea</taxon>
        <taxon>Dorylaimia</taxon>
        <taxon>Mermithida</taxon>
        <taxon>Mermithoidea</taxon>
        <taxon>Mermithidae</taxon>
        <taxon>Romanomermis</taxon>
    </lineage>
</organism>
<accession>A0A915KFR0</accession>
<dbReference type="PANTHER" id="PTHR24214">
    <property type="entry name" value="PDZ AND LIM DOMAIN PROTEIN ZASP"/>
    <property type="match status" value="1"/>
</dbReference>
<dbReference type="SUPFAM" id="SSF57716">
    <property type="entry name" value="Glucocorticoid receptor-like (DNA-binding domain)"/>
    <property type="match status" value="2"/>
</dbReference>
<keyword evidence="1 4" id="KW-0479">Metal-binding</keyword>
<dbReference type="Proteomes" id="UP000887565">
    <property type="component" value="Unplaced"/>
</dbReference>
<evidence type="ECO:0000256" key="4">
    <source>
        <dbReference type="PROSITE-ProRule" id="PRU00125"/>
    </source>
</evidence>
<dbReference type="PANTHER" id="PTHR24214:SF34">
    <property type="entry name" value="PRICKLE-LIKE PROTEIN 4"/>
    <property type="match status" value="1"/>
</dbReference>
<evidence type="ECO:0000313" key="6">
    <source>
        <dbReference type="Proteomes" id="UP000887565"/>
    </source>
</evidence>
<keyword evidence="6" id="KW-1185">Reference proteome</keyword>
<dbReference type="GO" id="GO:0005912">
    <property type="term" value="C:adherens junction"/>
    <property type="evidence" value="ECO:0007669"/>
    <property type="project" value="TreeGrafter"/>
</dbReference>
<dbReference type="GO" id="GO:0030036">
    <property type="term" value="P:actin cytoskeleton organization"/>
    <property type="evidence" value="ECO:0007669"/>
    <property type="project" value="TreeGrafter"/>
</dbReference>
<evidence type="ECO:0000256" key="1">
    <source>
        <dbReference type="ARBA" id="ARBA00022723"/>
    </source>
</evidence>
<feature type="domain" description="LIM zinc-binding" evidence="5">
    <location>
        <begin position="8"/>
        <end position="65"/>
    </location>
</feature>
<dbReference type="InterPro" id="IPR001781">
    <property type="entry name" value="Znf_LIM"/>
</dbReference>
<dbReference type="WBParaSite" id="nRc.2.0.1.t37653-RA">
    <property type="protein sequence ID" value="nRc.2.0.1.t37653-RA"/>
    <property type="gene ID" value="nRc.2.0.1.g37653"/>
</dbReference>
<dbReference type="AlphaFoldDB" id="A0A915KFR0"/>
<dbReference type="GO" id="GO:0061061">
    <property type="term" value="P:muscle structure development"/>
    <property type="evidence" value="ECO:0007669"/>
    <property type="project" value="TreeGrafter"/>
</dbReference>
<evidence type="ECO:0000256" key="2">
    <source>
        <dbReference type="ARBA" id="ARBA00022833"/>
    </source>
</evidence>
<dbReference type="GO" id="GO:0046872">
    <property type="term" value="F:metal ion binding"/>
    <property type="evidence" value="ECO:0007669"/>
    <property type="project" value="UniProtKB-KW"/>
</dbReference>
<proteinExistence type="predicted"/>
<dbReference type="GO" id="GO:0051371">
    <property type="term" value="F:muscle alpha-actinin binding"/>
    <property type="evidence" value="ECO:0007669"/>
    <property type="project" value="TreeGrafter"/>
</dbReference>
<dbReference type="Pfam" id="PF00412">
    <property type="entry name" value="LIM"/>
    <property type="match status" value="2"/>
</dbReference>
<dbReference type="GO" id="GO:0030018">
    <property type="term" value="C:Z disc"/>
    <property type="evidence" value="ECO:0007669"/>
    <property type="project" value="TreeGrafter"/>
</dbReference>
<dbReference type="GO" id="GO:0031941">
    <property type="term" value="C:filamentous actin"/>
    <property type="evidence" value="ECO:0007669"/>
    <property type="project" value="TreeGrafter"/>
</dbReference>